<evidence type="ECO:0000256" key="2">
    <source>
        <dbReference type="ARBA" id="ARBA00022989"/>
    </source>
</evidence>
<dbReference type="GO" id="GO:0007165">
    <property type="term" value="P:signal transduction"/>
    <property type="evidence" value="ECO:0007669"/>
    <property type="project" value="UniProtKB-KW"/>
</dbReference>
<organism evidence="9 10">
    <name type="scientific">Georgenia satyanarayanai</name>
    <dbReference type="NCBI Taxonomy" id="860221"/>
    <lineage>
        <taxon>Bacteria</taxon>
        <taxon>Bacillati</taxon>
        <taxon>Actinomycetota</taxon>
        <taxon>Actinomycetes</taxon>
        <taxon>Micrococcales</taxon>
        <taxon>Bogoriellaceae</taxon>
        <taxon>Georgenia</taxon>
    </lineage>
</organism>
<dbReference type="InterPro" id="IPR004089">
    <property type="entry name" value="MCPsignal_dom"/>
</dbReference>
<feature type="transmembrane region" description="Helical" evidence="6">
    <location>
        <begin position="22"/>
        <end position="44"/>
    </location>
</feature>
<proteinExistence type="inferred from homology"/>
<dbReference type="PRINTS" id="PR00260">
    <property type="entry name" value="CHEMTRNSDUCR"/>
</dbReference>
<keyword evidence="2 6" id="KW-1133">Transmembrane helix</keyword>
<dbReference type="Gene3D" id="1.10.287.950">
    <property type="entry name" value="Methyl-accepting chemotaxis protein"/>
    <property type="match status" value="1"/>
</dbReference>
<dbReference type="InterPro" id="IPR003660">
    <property type="entry name" value="HAMP_dom"/>
</dbReference>
<dbReference type="Proteomes" id="UP000250222">
    <property type="component" value="Unassembled WGS sequence"/>
</dbReference>
<dbReference type="OrthoDB" id="1115140at2"/>
<evidence type="ECO:0000256" key="1">
    <source>
        <dbReference type="ARBA" id="ARBA00022692"/>
    </source>
</evidence>
<keyword evidence="1 6" id="KW-0812">Transmembrane</keyword>
<name>A0A2Y9A4Y7_9MICO</name>
<gene>
    <name evidence="9" type="ORF">SAMN05216184_102205</name>
</gene>
<dbReference type="InterPro" id="IPR004090">
    <property type="entry name" value="Chemotax_Me-accpt_rcpt"/>
</dbReference>
<evidence type="ECO:0000256" key="3">
    <source>
        <dbReference type="ARBA" id="ARBA00023224"/>
    </source>
</evidence>
<dbReference type="GO" id="GO:0004888">
    <property type="term" value="F:transmembrane signaling receptor activity"/>
    <property type="evidence" value="ECO:0007669"/>
    <property type="project" value="InterPro"/>
</dbReference>
<dbReference type="SUPFAM" id="SSF58104">
    <property type="entry name" value="Methyl-accepting chemotaxis protein (MCP) signaling domain"/>
    <property type="match status" value="1"/>
</dbReference>
<dbReference type="GO" id="GO:0016020">
    <property type="term" value="C:membrane"/>
    <property type="evidence" value="ECO:0007669"/>
    <property type="project" value="InterPro"/>
</dbReference>
<keyword evidence="10" id="KW-1185">Reference proteome</keyword>
<dbReference type="Pfam" id="PF00672">
    <property type="entry name" value="HAMP"/>
    <property type="match status" value="1"/>
</dbReference>
<dbReference type="PROSITE" id="PS50885">
    <property type="entry name" value="HAMP"/>
    <property type="match status" value="1"/>
</dbReference>
<reference evidence="9 10" key="1">
    <citation type="submission" date="2016-10" db="EMBL/GenBank/DDBJ databases">
        <authorList>
            <person name="Cai Z."/>
        </authorList>
    </citation>
    <scope>NUCLEOTIDE SEQUENCE [LARGE SCALE GENOMIC DNA]</scope>
    <source>
        <strain evidence="9 10">CGMCC 1.10826</strain>
    </source>
</reference>
<dbReference type="RefSeq" id="WP_110851529.1">
    <property type="nucleotide sequence ID" value="NZ_QKLZ01000002.1"/>
</dbReference>
<dbReference type="PROSITE" id="PS50111">
    <property type="entry name" value="CHEMOTAXIS_TRANSDUC_2"/>
    <property type="match status" value="1"/>
</dbReference>
<sequence>MSTAPVPAPSVRLRRTGVATRLYVAFGVVALFVLIAAGIGYGAVSQQREQSEELARAESIAQLAEEARFQIADATGWQGLYLSDVAVLGTEVGLAADSFNRAGMAESRRAVEAWLDELDTVDLRPAEQEIFGGLRPAWDDFFSWDAQVVEWLALDTQEGRETALQSINDGEAGAAYSTVLTIADEAQALAEEQVAAAQDAQAEGQATAVKRLVATGAIGIVLAALFAGRTTRLLLRRIARLRHVADRLRAGDLTARSELTRTDELGDVGAALDEGVAAVRDLVSAVGDSAHRVSGSTGELEARTQRVAGEVAQTSAQSAAAAAAAEQVSASVQTVAAGAEQMGASIREIARTAGEAASVASRASTVAQSTNRTVGKLGTSSQEIGDVVKVITSIAEQTNLLALNATIEAARAGEAGKGFAVVAGEVKELAQETARATEDIARRIETIQGDAGAAVGEIDEIARIVGAINDLQLTIASAVEEQTATTNEMGRGLSEAAAGSGEIAQNVTVLASAAETLDSVLGGMSAEVGDLAGMSTELRDRVARFAY</sequence>
<dbReference type="PANTHER" id="PTHR32089">
    <property type="entry name" value="METHYL-ACCEPTING CHEMOTAXIS PROTEIN MCPB"/>
    <property type="match status" value="1"/>
</dbReference>
<dbReference type="Pfam" id="PF00015">
    <property type="entry name" value="MCPsignal"/>
    <property type="match status" value="1"/>
</dbReference>
<protein>
    <submittedName>
        <fullName evidence="9">Methyl-accepting chemotaxis protein</fullName>
    </submittedName>
</protein>
<evidence type="ECO:0000256" key="5">
    <source>
        <dbReference type="PROSITE-ProRule" id="PRU00284"/>
    </source>
</evidence>
<keyword evidence="6" id="KW-0472">Membrane</keyword>
<dbReference type="PANTHER" id="PTHR32089:SF112">
    <property type="entry name" value="LYSOZYME-LIKE PROTEIN-RELATED"/>
    <property type="match status" value="1"/>
</dbReference>
<keyword evidence="3 5" id="KW-0807">Transducer</keyword>
<comment type="similarity">
    <text evidence="4">Belongs to the methyl-accepting chemotaxis (MCP) protein family.</text>
</comment>
<evidence type="ECO:0000313" key="10">
    <source>
        <dbReference type="Proteomes" id="UP000250222"/>
    </source>
</evidence>
<dbReference type="SMART" id="SM00283">
    <property type="entry name" value="MA"/>
    <property type="match status" value="1"/>
</dbReference>
<evidence type="ECO:0000259" key="7">
    <source>
        <dbReference type="PROSITE" id="PS50111"/>
    </source>
</evidence>
<evidence type="ECO:0000313" key="9">
    <source>
        <dbReference type="EMBL" id="SSA39285.1"/>
    </source>
</evidence>
<dbReference type="CDD" id="cd06225">
    <property type="entry name" value="HAMP"/>
    <property type="match status" value="1"/>
</dbReference>
<feature type="domain" description="Methyl-accepting transducer" evidence="7">
    <location>
        <begin position="296"/>
        <end position="518"/>
    </location>
</feature>
<dbReference type="GO" id="GO:0006935">
    <property type="term" value="P:chemotaxis"/>
    <property type="evidence" value="ECO:0007669"/>
    <property type="project" value="InterPro"/>
</dbReference>
<dbReference type="EMBL" id="UETB01000002">
    <property type="protein sequence ID" value="SSA39285.1"/>
    <property type="molecule type" value="Genomic_DNA"/>
</dbReference>
<evidence type="ECO:0000256" key="6">
    <source>
        <dbReference type="SAM" id="Phobius"/>
    </source>
</evidence>
<accession>A0A2Y9A4Y7</accession>
<evidence type="ECO:0000256" key="4">
    <source>
        <dbReference type="ARBA" id="ARBA00029447"/>
    </source>
</evidence>
<feature type="domain" description="HAMP" evidence="8">
    <location>
        <begin position="232"/>
        <end position="284"/>
    </location>
</feature>
<evidence type="ECO:0000259" key="8">
    <source>
        <dbReference type="PROSITE" id="PS50885"/>
    </source>
</evidence>
<dbReference type="AlphaFoldDB" id="A0A2Y9A4Y7"/>
<dbReference type="SMART" id="SM00304">
    <property type="entry name" value="HAMP"/>
    <property type="match status" value="2"/>
</dbReference>